<gene>
    <name evidence="1" type="ORF">EH198_16505</name>
</gene>
<dbReference type="Proteomes" id="UP000282529">
    <property type="component" value="Unassembled WGS sequence"/>
</dbReference>
<dbReference type="RefSeq" id="WP_124696615.1">
    <property type="nucleotide sequence ID" value="NZ_JBHUFE010000036.1"/>
</dbReference>
<dbReference type="OrthoDB" id="2662344at2"/>
<dbReference type="AlphaFoldDB" id="A0A3N9P2M0"/>
<dbReference type="EMBL" id="RQPI01000010">
    <property type="protein sequence ID" value="RQW10035.1"/>
    <property type="molecule type" value="Genomic_DNA"/>
</dbReference>
<evidence type="ECO:0000313" key="2">
    <source>
        <dbReference type="Proteomes" id="UP000282529"/>
    </source>
</evidence>
<sequence length="157" mass="17707">MAKQGQKLTDELKEQIKAHLVLGDNKNDVAKKLGVSWSTVQKIAKEVESNPEEKESFEKLREDKKQEVITRIWEGFINGIELGNKMIKEALDGEREIPLNQLSTYNGTMYDKMALMKGDPTANTNINGSMTFKQDLKKLSPEELKNLENLIGKVADA</sequence>
<protein>
    <submittedName>
        <fullName evidence="1">Uncharacterized protein</fullName>
    </submittedName>
</protein>
<reference evidence="1 2" key="1">
    <citation type="submission" date="2018-11" db="EMBL/GenBank/DDBJ databases">
        <title>Genome sequence of strain 7197.</title>
        <authorList>
            <person name="Gao J."/>
            <person name="Sun J."/>
        </authorList>
    </citation>
    <scope>NUCLEOTIDE SEQUENCE [LARGE SCALE GENOMIC DNA]</scope>
    <source>
        <strain evidence="1 2">7197</strain>
    </source>
</reference>
<proteinExistence type="predicted"/>
<comment type="caution">
    <text evidence="1">The sequence shown here is derived from an EMBL/GenBank/DDBJ whole genome shotgun (WGS) entry which is preliminary data.</text>
</comment>
<name>A0A3N9P2M0_9BACL</name>
<keyword evidence="2" id="KW-1185">Reference proteome</keyword>
<organism evidence="1 2">
    <name type="scientific">Paenibacillus rhizophilus</name>
    <dbReference type="NCBI Taxonomy" id="1850366"/>
    <lineage>
        <taxon>Bacteria</taxon>
        <taxon>Bacillati</taxon>
        <taxon>Bacillota</taxon>
        <taxon>Bacilli</taxon>
        <taxon>Bacillales</taxon>
        <taxon>Paenibacillaceae</taxon>
        <taxon>Paenibacillus</taxon>
    </lineage>
</organism>
<evidence type="ECO:0000313" key="1">
    <source>
        <dbReference type="EMBL" id="RQW10035.1"/>
    </source>
</evidence>
<accession>A0A3N9P2M0</accession>